<evidence type="ECO:0000313" key="2">
    <source>
        <dbReference type="Proteomes" id="UP000466619"/>
    </source>
</evidence>
<evidence type="ECO:0000313" key="1">
    <source>
        <dbReference type="EMBL" id="NDL05942.1"/>
    </source>
</evidence>
<protein>
    <submittedName>
        <fullName evidence="1">IS1634 family transposase</fullName>
    </submittedName>
</protein>
<organism evidence="1 2">
    <name type="scientific">Photorhabdus bodei</name>
    <dbReference type="NCBI Taxonomy" id="2029681"/>
    <lineage>
        <taxon>Bacteria</taxon>
        <taxon>Pseudomonadati</taxon>
        <taxon>Pseudomonadota</taxon>
        <taxon>Gammaproteobacteria</taxon>
        <taxon>Enterobacterales</taxon>
        <taxon>Morganellaceae</taxon>
        <taxon>Photorhabdus</taxon>
    </lineage>
</organism>
<proteinExistence type="predicted"/>
<dbReference type="Proteomes" id="UP000466619">
    <property type="component" value="Unassembled WGS sequence"/>
</dbReference>
<reference evidence="1 2" key="1">
    <citation type="submission" date="2019-12" db="EMBL/GenBank/DDBJ databases">
        <title>Engineering Photorhabdus to improve their lethality against agricultural pests.</title>
        <authorList>
            <person name="Machado R.A.R."/>
        </authorList>
    </citation>
    <scope>NUCLEOTIDE SEQUENCE [LARGE SCALE GENOMIC DNA]</scope>
    <source>
        <strain evidence="1 2">M-CN4</strain>
    </source>
</reference>
<feature type="non-terminal residue" evidence="1">
    <location>
        <position position="90"/>
    </location>
</feature>
<name>A0ABX0AYN3_9GAMM</name>
<comment type="caution">
    <text evidence="1">The sequence shown here is derived from an EMBL/GenBank/DDBJ whole genome shotgun (WGS) entry which is preliminary data.</text>
</comment>
<dbReference type="PANTHER" id="PTHR34614:SF2">
    <property type="entry name" value="TRANSPOSASE IS4-LIKE DOMAIN-CONTAINING PROTEIN"/>
    <property type="match status" value="1"/>
</dbReference>
<dbReference type="NCBIfam" id="NF033559">
    <property type="entry name" value="transpos_IS1634"/>
    <property type="match status" value="1"/>
</dbReference>
<gene>
    <name evidence="1" type="ORF">GPY48_23360</name>
</gene>
<accession>A0ABX0AYN3</accession>
<sequence length="90" mass="9894">VDKLGLNPDSVHLDITSFHVDGDYDSALGDDTKRIALVPGYSRDHRPELNQVVLELICENQAGIPVYMQAMSGNTNDAKAFAQTIKTHIQ</sequence>
<feature type="non-terminal residue" evidence="1">
    <location>
        <position position="1"/>
    </location>
</feature>
<keyword evidence="2" id="KW-1185">Reference proteome</keyword>
<dbReference type="EMBL" id="WSFC01000173">
    <property type="protein sequence ID" value="NDL05942.1"/>
    <property type="molecule type" value="Genomic_DNA"/>
</dbReference>
<dbReference type="PANTHER" id="PTHR34614">
    <property type="match status" value="1"/>
</dbReference>
<dbReference type="InterPro" id="IPR047654">
    <property type="entry name" value="IS1634_transpos"/>
</dbReference>